<organism evidence="1 2">
    <name type="scientific">Novipirellula galeiformis</name>
    <dbReference type="NCBI Taxonomy" id="2528004"/>
    <lineage>
        <taxon>Bacteria</taxon>
        <taxon>Pseudomonadati</taxon>
        <taxon>Planctomycetota</taxon>
        <taxon>Planctomycetia</taxon>
        <taxon>Pirellulales</taxon>
        <taxon>Pirellulaceae</taxon>
        <taxon>Novipirellula</taxon>
    </lineage>
</organism>
<dbReference type="GO" id="GO:0004803">
    <property type="term" value="F:transposase activity"/>
    <property type="evidence" value="ECO:0007669"/>
    <property type="project" value="InterPro"/>
</dbReference>
<evidence type="ECO:0008006" key="3">
    <source>
        <dbReference type="Google" id="ProtNLM"/>
    </source>
</evidence>
<dbReference type="Gene3D" id="3.30.70.1290">
    <property type="entry name" value="Transposase IS200-like"/>
    <property type="match status" value="1"/>
</dbReference>
<dbReference type="SUPFAM" id="SSF143422">
    <property type="entry name" value="Transposase IS200-like"/>
    <property type="match status" value="1"/>
</dbReference>
<dbReference type="EMBL" id="SJPT01000004">
    <property type="protein sequence ID" value="TWU23501.1"/>
    <property type="molecule type" value="Genomic_DNA"/>
</dbReference>
<dbReference type="GO" id="GO:0043565">
    <property type="term" value="F:sequence-specific DNA binding"/>
    <property type="evidence" value="ECO:0007669"/>
    <property type="project" value="TreeGrafter"/>
</dbReference>
<comment type="caution">
    <text evidence="1">The sequence shown here is derived from an EMBL/GenBank/DDBJ whole genome shotgun (WGS) entry which is preliminary data.</text>
</comment>
<gene>
    <name evidence="1" type="ORF">Pla52o_30380</name>
</gene>
<dbReference type="Proteomes" id="UP000316304">
    <property type="component" value="Unassembled WGS sequence"/>
</dbReference>
<proteinExistence type="predicted"/>
<keyword evidence="2" id="KW-1185">Reference proteome</keyword>
<name>A0A5C6CJH8_9BACT</name>
<reference evidence="1 2" key="1">
    <citation type="submission" date="2019-02" db="EMBL/GenBank/DDBJ databases">
        <title>Deep-cultivation of Planctomycetes and their phenomic and genomic characterization uncovers novel biology.</title>
        <authorList>
            <person name="Wiegand S."/>
            <person name="Jogler M."/>
            <person name="Boedeker C."/>
            <person name="Pinto D."/>
            <person name="Vollmers J."/>
            <person name="Rivas-Marin E."/>
            <person name="Kohn T."/>
            <person name="Peeters S.H."/>
            <person name="Heuer A."/>
            <person name="Rast P."/>
            <person name="Oberbeckmann S."/>
            <person name="Bunk B."/>
            <person name="Jeske O."/>
            <person name="Meyerdierks A."/>
            <person name="Storesund J.E."/>
            <person name="Kallscheuer N."/>
            <person name="Luecker S."/>
            <person name="Lage O.M."/>
            <person name="Pohl T."/>
            <person name="Merkel B.J."/>
            <person name="Hornburger P."/>
            <person name="Mueller R.-W."/>
            <person name="Bruemmer F."/>
            <person name="Labrenz M."/>
            <person name="Spormann A.M."/>
            <person name="Op Den Camp H."/>
            <person name="Overmann J."/>
            <person name="Amann R."/>
            <person name="Jetten M.S.M."/>
            <person name="Mascher T."/>
            <person name="Medema M.H."/>
            <person name="Devos D.P."/>
            <person name="Kaster A.-K."/>
            <person name="Ovreas L."/>
            <person name="Rohde M."/>
            <person name="Galperin M.Y."/>
            <person name="Jogler C."/>
        </authorList>
    </citation>
    <scope>NUCLEOTIDE SEQUENCE [LARGE SCALE GENOMIC DNA]</scope>
    <source>
        <strain evidence="1 2">Pla52o</strain>
    </source>
</reference>
<evidence type="ECO:0000313" key="2">
    <source>
        <dbReference type="Proteomes" id="UP000316304"/>
    </source>
</evidence>
<dbReference type="PANTHER" id="PTHR36966">
    <property type="entry name" value="REP-ASSOCIATED TYROSINE TRANSPOSASE"/>
    <property type="match status" value="1"/>
</dbReference>
<accession>A0A5C6CJH8</accession>
<dbReference type="RefSeq" id="WP_146595197.1">
    <property type="nucleotide sequence ID" value="NZ_SJPT01000004.1"/>
</dbReference>
<dbReference type="PANTHER" id="PTHR36966:SF1">
    <property type="entry name" value="REP-ASSOCIATED TYROSINE TRANSPOSASE"/>
    <property type="match status" value="1"/>
</dbReference>
<dbReference type="OrthoDB" id="265394at2"/>
<dbReference type="InterPro" id="IPR036515">
    <property type="entry name" value="Transposase_17_sf"/>
</dbReference>
<dbReference type="GO" id="GO:0006313">
    <property type="term" value="P:DNA transposition"/>
    <property type="evidence" value="ECO:0007669"/>
    <property type="project" value="InterPro"/>
</dbReference>
<evidence type="ECO:0000313" key="1">
    <source>
        <dbReference type="EMBL" id="TWU23501.1"/>
    </source>
</evidence>
<dbReference type="InterPro" id="IPR052715">
    <property type="entry name" value="RAYT_transposase"/>
</dbReference>
<sequence>MPSNEKKHLPRLGPEYYHGHAYVHWTMTIQGRKTGWLRPVFLYKFRELLTHTAFRYAFTCPIFCLMPDHLHTVWIGIDERSDQLKASKYFRKHVNEALSKIGFRFQHQPHDRVLRDDERKDSAFTDLVDYIARNPERAELVTPNGFRQYKYTGCLVPGYPELSLWQEDFWPRFWKTHSFLQKNGLFRAMNEKMNDG</sequence>
<dbReference type="AlphaFoldDB" id="A0A5C6CJH8"/>
<protein>
    <recommendedName>
        <fullName evidence="3">Transposase IS200-like domain-containing protein</fullName>
    </recommendedName>
</protein>